<dbReference type="PANTHER" id="PTHR12546">
    <property type="entry name" value="FER-1-LIKE"/>
    <property type="match status" value="1"/>
</dbReference>
<sequence length="2773" mass="307273">MTASILMTAISGGATGGGGSCYPPDGLPSVLDACRTKLEAPKDKFMNAPPPQEGPLYLRMLCLSGTDLAAGDITGSSDPYVDVRFGGQVFCSPPQMATLNPVWDYLIETEVKEPGVIRITVYDQDWGRQGDKLGECEIQIPKTPMKIKKETLRLRHVPSSFLKKAPNSRITVLYHIVDRLEDQPDLLELSKQIGESGGEAATPQDYTVRVNVLESDHSSVPADTLSAIRVSSSDKSQVTGLGRPEGFRFAYGPRGVEDELDASKSLYLGRPTRDERSVPKTSVRVNIQDPAGEAIGQERSIFENVPFGTGNDGGKLEGLDGKEEGERLAQAGASSATEVATPTAVARKKSEENNPRTKGTCKKRAEKHTGAYFHAISTQENTAPQRTTNKVYVGDLALRQRDKKRRRAHAGQPESHFLPFGVWEFPLDEIRDFCVETKVCAWAARAILVSASGMAVGEVLLHVDIFTAKETPRELVDLYHFPPPIQRGLAVKPPKFPKKTLGLSTSRARDSAAQAQEAANETESAPTKEEGKIKEKAHAPVRRPKERDGTYYVYIYGDFFPKTDKNYNSCQWDNSDPFVTVSSPNCTATTNSWNTTVKSNQQRECVWDPVPIQMPKNPRKQKLILDVYDSDSPLLFGNSLLKEQVGSARLLRIHLGRPRWVHMYGGSFEGARGEFNSMMLKGGLDPASTYHGSLCVLVDNKRMRRQDWPPFPDKVGLPVRIEVQLARGLYFPNMYREREVSLLVQVAGCLLELPDDADRDKRKKTGFLGLHATRMRTLTRDIEGIRSSRAMEDIPDANFDLLEFPGYVDSRGVLRLYNWSRSRAEMKDCTVAAYRKGIAGGGGHSDTVPRDALQGGTPRNQNVPLGSRLEEDIDYPESLLNAWVKRISDPVYLLPKVQWVYLYIVAVGEEEQPPRLFCRLPLQGSPQVKHFLEGNSRTPADDGKWPPPEALLKAKKRAVAGAGFGNDNISTGLDAPAGHEPAGEPIPPHPAILLREKGTGALRGESSTIREVESLAIHAKSPEKMKWTQVHWDQSVTALRPSRFPSTFAGCLLGQARAIITEDPAQCAPLGKTAAASRAQSIGPTLRESAHEVVVCDEWELENVPRPEERPVMCGVERVTRRQGHVGWRVEYESLLTHALADFVSSPAAVNAVSPFYREVYFHSDMLQARNLPALDPDASVNPWWTIEVETEIVKLVPERHIDKDLKILGSTANPSFLARTVVPVFLYTAPWVTSKALGQDDGEETPGAVRAAGTGSSGAQRGADTSVSLGSAVPSTERGLAGSMPNFGDLLLPPPPIVVRLFDIDVLESGELEKELISIVVDWDPANLDERQRIVGDLLRSQEPGHRTLRQRPSERRGDGLEDGGENTSHSAGAQREANAGREVDSKTDPNFANEAIWYSLQDNEQLPFDVLERSVTLSNAWRTKPRLLASVGFSASACSPLAEQLTAQAEHRWLAARHEMLETDPRTQRGPRRAAALIRQPEWAVYKLSDPEVVTKDKTIKLLYYEIDVDLLGIRVLEAGGLEPSTDYVLKVSSFWPEDPEKPLEFLLSAGDFPGPNIVCQYTDRPLKQKLRRKAVEIPDSTKFEKSSQVVLPLRSSAGASPVPGQWVGARISPPLFVTPYLPYLQALLPKKQRAEAQDAPRPSQDEQNAMPHFHNALANVRSVLPDINFRLVSREGDDVASLGISVNEYLNFPQGDTALQLQILSPQLAKLPPPKVDRDIMTHYIFPELPCTTAANVDILIECFAEATGDLLYDDDLLVGRMLTDHDVFFIRDPDEEGIIIHTFNADDYFVGYPDKSNTPFEDPVLKVADLTDPGPAAGEYLDMMSVLKGQKEEGKRFPGASTHNMAIEKQRVTPPESSKPESAADENRVRAALRTWIRKVGHRSNPAQIGTCLLARLQMMRTEYHTDPLRKLHRGTGALPRNSSFDRELTGTYNMVNIYTKHEGVVVWAHDQSEEGSNAKLFRRAGELLLIFQSLHDRRFHRISVPSFDIRYPVENGFFILDSITESFEDVTKMARDCQSNPTRRINLAFPLFSVFFASRTLRALEQKLSRKVAQMKLLKRHSSSGDDEEETALNVEIQELQHSIDKLEPSAGGYLKTASRKAGFSPPLSVRRGQLVCRMKKIGTMFDRSQTRIWYESFDLLPPSNLSGYLRWGEEEKKIAQLKGWVKVTNVTEPEALARQKTDGVRTGSSVWLRGSLRRPELERGTPTHSLASAPQLIGGSEGLDARSSGALSLGREENVRHDRERSGRSGERNDVDSSNKDARSTKTRGTFPADRESDADSTSTKSSWNAANIKAPVVTLAPPMQRWVVQTVVVHAYILTGRNLLNVDWWGKSDPYLKLSIGDQTVTSDKVFDNNDCPDFYEHFVFTVLIPGAAKLKIAVMDKGDMLAADSAIGEAVIDLEERPLISKDKEMFLPPLLAFPLEYVTLQKSQEENDFGVSCGTLRFMVDLVVDGAPYEPLVINNLGTTYEFELRVVIWNVTDIAVFKGASGERNDLKVRMELFLTGIDLQDTYEVYHTDVHLFARTTATYNWRIVKKLNLPAAALSLKFALIDNNAVYDDDTLYAPECLSLDALTHTTMTRLRTDAGLPDPLDYTIVFDEPMGHGMVEMWCQSYWCAPLEAMGCPTAVTSCCNRRDMDDDFFGSAPQPAPCSSWLKIFCCGRTGYLRRVRRTTTTPARLHCTVSLVPHDVAEARPAGQGRSAPDALPEPTDRPSPNLMFTDPVAYLYLVVGQQTCALIKASGACVCGVFVLGIIAFVIAVIVIAARMP</sequence>
<dbReference type="PANTHER" id="PTHR12546:SF33">
    <property type="entry name" value="SPERM VESICLE FUSION PROTEIN FER-1"/>
    <property type="match status" value="1"/>
</dbReference>
<dbReference type="InterPro" id="IPR000008">
    <property type="entry name" value="C2_dom"/>
</dbReference>
<dbReference type="GeneID" id="13440643"/>
<feature type="transmembrane region" description="Helical" evidence="7">
    <location>
        <begin position="2745"/>
        <end position="2770"/>
    </location>
</feature>
<accession>F0V7Q0</accession>
<dbReference type="InParanoid" id="F0V7Q0"/>
<name>F0V7Q0_NEOCL</name>
<feature type="region of interest" description="Disordered" evidence="6">
    <location>
        <begin position="1238"/>
        <end position="1275"/>
    </location>
</feature>
<evidence type="ECO:0000256" key="5">
    <source>
        <dbReference type="ARBA" id="ARBA00023136"/>
    </source>
</evidence>
<keyword evidence="2 7" id="KW-0812">Transmembrane</keyword>
<dbReference type="VEuPathDB" id="ToxoDB:NCLIV_002280"/>
<keyword evidence="5 7" id="KW-0472">Membrane</keyword>
<keyword evidence="4 7" id="KW-1133">Transmembrane helix</keyword>
<evidence type="ECO:0000256" key="3">
    <source>
        <dbReference type="ARBA" id="ARBA00022737"/>
    </source>
</evidence>
<dbReference type="CDD" id="cd00030">
    <property type="entry name" value="C2"/>
    <property type="match status" value="1"/>
</dbReference>
<feature type="region of interest" description="Disordered" evidence="6">
    <location>
        <begin position="2699"/>
        <end position="2720"/>
    </location>
</feature>
<dbReference type="RefSeq" id="XP_003879776.1">
    <property type="nucleotide sequence ID" value="XM_003879727.1"/>
</dbReference>
<dbReference type="Gene3D" id="2.60.40.150">
    <property type="entry name" value="C2 domain"/>
    <property type="match status" value="2"/>
</dbReference>
<keyword evidence="3" id="KW-0677">Repeat</keyword>
<reference evidence="11" key="3">
    <citation type="journal article" date="2012" name="PLoS Pathog.">
        <title>Comparative genomics of the apicomplexan parasites Toxoplasma gondii and Neospora caninum: Coccidia differing in host range and transmission strategy.</title>
        <authorList>
            <person name="Reid A.J."/>
            <person name="Vermont S.J."/>
            <person name="Cotton J.A."/>
            <person name="Harris D."/>
            <person name="Hill-Cawthorne G.A."/>
            <person name="Konen-Waisman S."/>
            <person name="Latham S.M."/>
            <person name="Mourier T."/>
            <person name="Norton R."/>
            <person name="Quail M.A."/>
            <person name="Sanders M."/>
            <person name="Shanmugam D."/>
            <person name="Sohal A."/>
            <person name="Wasmuth J.D."/>
            <person name="Brunk B."/>
            <person name="Grigg M.E."/>
            <person name="Howard J.C."/>
            <person name="Parkinson J."/>
            <person name="Roos D.S."/>
            <person name="Trees A.J."/>
            <person name="Berriman M."/>
            <person name="Pain A."/>
            <person name="Wastling J.M."/>
        </authorList>
    </citation>
    <scope>NUCLEOTIDE SEQUENCE [LARGE SCALE GENOMIC DNA]</scope>
    <source>
        <strain evidence="11">Liverpool</strain>
    </source>
</reference>
<dbReference type="Pfam" id="PF00168">
    <property type="entry name" value="C2"/>
    <property type="match status" value="3"/>
</dbReference>
<evidence type="ECO:0000256" key="7">
    <source>
        <dbReference type="SAM" id="Phobius"/>
    </source>
</evidence>
<evidence type="ECO:0000256" key="2">
    <source>
        <dbReference type="ARBA" id="ARBA00022692"/>
    </source>
</evidence>
<dbReference type="SMART" id="SM00239">
    <property type="entry name" value="C2"/>
    <property type="match status" value="3"/>
</dbReference>
<dbReference type="eggNOG" id="KOG1030">
    <property type="taxonomic scope" value="Eukaryota"/>
</dbReference>
<dbReference type="SUPFAM" id="SSF49562">
    <property type="entry name" value="C2 domain (Calcium/lipid-binding domain, CaLB)"/>
    <property type="match status" value="2"/>
</dbReference>
<evidence type="ECO:0000313" key="9">
    <source>
        <dbReference type="EMBL" id="CBZ49741.1"/>
    </source>
</evidence>
<evidence type="ECO:0000256" key="4">
    <source>
        <dbReference type="ARBA" id="ARBA00022989"/>
    </source>
</evidence>
<gene>
    <name evidence="10" type="ORF">BN1204_002280</name>
    <name evidence="9" type="ORF">NCLIV_002280</name>
</gene>
<evidence type="ECO:0000256" key="1">
    <source>
        <dbReference type="ARBA" id="ARBA00004167"/>
    </source>
</evidence>
<feature type="region of interest" description="Disordered" evidence="6">
    <location>
        <begin position="842"/>
        <end position="865"/>
    </location>
</feature>
<dbReference type="OMA" id="FCSPPQM"/>
<dbReference type="PROSITE" id="PS50004">
    <property type="entry name" value="C2"/>
    <property type="match status" value="2"/>
</dbReference>
<feature type="region of interest" description="Disordered" evidence="6">
    <location>
        <begin position="1340"/>
        <end position="1389"/>
    </location>
</feature>
<evidence type="ECO:0000256" key="6">
    <source>
        <dbReference type="SAM" id="MobiDB-lite"/>
    </source>
</evidence>
<organism evidence="9 11">
    <name type="scientific">Neospora caninum (strain Liverpool)</name>
    <dbReference type="NCBI Taxonomy" id="572307"/>
    <lineage>
        <taxon>Eukaryota</taxon>
        <taxon>Sar</taxon>
        <taxon>Alveolata</taxon>
        <taxon>Apicomplexa</taxon>
        <taxon>Conoidasida</taxon>
        <taxon>Coccidia</taxon>
        <taxon>Eucoccidiorida</taxon>
        <taxon>Eimeriorina</taxon>
        <taxon>Sarcocystidae</taxon>
        <taxon>Neospora</taxon>
    </lineage>
</organism>
<feature type="compositionally biased region" description="Basic and acidic residues" evidence="6">
    <location>
        <begin position="1380"/>
        <end position="1389"/>
    </location>
</feature>
<feature type="domain" description="C2" evidence="8">
    <location>
        <begin position="39"/>
        <end position="156"/>
    </location>
</feature>
<dbReference type="InterPro" id="IPR037721">
    <property type="entry name" value="Ferlin"/>
</dbReference>
<evidence type="ECO:0000313" key="11">
    <source>
        <dbReference type="Proteomes" id="UP000007494"/>
    </source>
</evidence>
<dbReference type="GO" id="GO:0016020">
    <property type="term" value="C:membrane"/>
    <property type="evidence" value="ECO:0007669"/>
    <property type="project" value="UniProtKB-SubCell"/>
</dbReference>
<dbReference type="EMBL" id="LN714474">
    <property type="protein sequence ID" value="CEL64325.1"/>
    <property type="molecule type" value="Genomic_DNA"/>
</dbReference>
<dbReference type="Proteomes" id="UP000007494">
    <property type="component" value="Chromosome Ia"/>
</dbReference>
<dbReference type="OrthoDB" id="331591at2759"/>
<feature type="region of interest" description="Disordered" evidence="6">
    <location>
        <begin position="2183"/>
        <end position="2293"/>
    </location>
</feature>
<proteinExistence type="predicted"/>
<feature type="compositionally biased region" description="Low complexity" evidence="6">
    <location>
        <begin position="511"/>
        <end position="525"/>
    </location>
</feature>
<reference evidence="9" key="2">
    <citation type="submission" date="2011-03" db="EMBL/GenBank/DDBJ databases">
        <title>Comparative genomics and transcriptomics of Neospora caninum and Toxoplasma gondii.</title>
        <authorList>
            <person name="Reid A.J."/>
            <person name="Sohal A."/>
            <person name="Harris D."/>
            <person name="Quail M."/>
            <person name="Sanders M."/>
            <person name="Berriman M."/>
            <person name="Wastling J.M."/>
            <person name="Pain A."/>
        </authorList>
    </citation>
    <scope>NUCLEOTIDE SEQUENCE</scope>
    <source>
        <strain evidence="9">Liverpool</strain>
    </source>
</reference>
<reference evidence="10" key="4">
    <citation type="journal article" date="2015" name="PLoS ONE">
        <title>Comprehensive Evaluation of Toxoplasma gondii VEG and Neospora caninum LIV Genomes with Tachyzoite Stage Transcriptome and Proteome Defines Novel Transcript Features.</title>
        <authorList>
            <person name="Ramaprasad A."/>
            <person name="Mourier T."/>
            <person name="Naeem R."/>
            <person name="Malas T.B."/>
            <person name="Moussa E."/>
            <person name="Panigrahi A."/>
            <person name="Vermont S.J."/>
            <person name="Otto T.D."/>
            <person name="Wastling J."/>
            <person name="Pain A."/>
        </authorList>
    </citation>
    <scope>NUCLEOTIDE SEQUENCE</scope>
    <source>
        <strain evidence="10">Liverpool</strain>
    </source>
</reference>
<evidence type="ECO:0000313" key="10">
    <source>
        <dbReference type="EMBL" id="CEL64325.1"/>
    </source>
</evidence>
<dbReference type="InterPro" id="IPR035892">
    <property type="entry name" value="C2_domain_sf"/>
</dbReference>
<feature type="region of interest" description="Disordered" evidence="6">
    <location>
        <begin position="327"/>
        <end position="364"/>
    </location>
</feature>
<feature type="domain" description="C2" evidence="8">
    <location>
        <begin position="2300"/>
        <end position="2419"/>
    </location>
</feature>
<comment type="subcellular location">
    <subcellularLocation>
        <location evidence="1">Membrane</location>
        <topology evidence="1">Single-pass membrane protein</topology>
    </subcellularLocation>
</comment>
<feature type="compositionally biased region" description="Basic and acidic residues" evidence="6">
    <location>
        <begin position="2240"/>
        <end position="2270"/>
    </location>
</feature>
<feature type="compositionally biased region" description="Polar residues" evidence="6">
    <location>
        <begin position="1258"/>
        <end position="1270"/>
    </location>
</feature>
<keyword evidence="11" id="KW-1185">Reference proteome</keyword>
<protein>
    <submittedName>
        <fullName evidence="10">C2 domain-containing protein</fullName>
    </submittedName>
</protein>
<dbReference type="EMBL" id="FR823380">
    <property type="protein sequence ID" value="CBZ49741.1"/>
    <property type="molecule type" value="Genomic_DNA"/>
</dbReference>
<dbReference type="GO" id="GO:0007009">
    <property type="term" value="P:plasma membrane organization"/>
    <property type="evidence" value="ECO:0007669"/>
    <property type="project" value="TreeGrafter"/>
</dbReference>
<reference evidence="9" key="1">
    <citation type="submission" date="2011-02" db="EMBL/GenBank/DDBJ databases">
        <authorList>
            <person name="Aslett M."/>
        </authorList>
    </citation>
    <scope>NUCLEOTIDE SEQUENCE</scope>
    <source>
        <strain evidence="9">Liverpool</strain>
    </source>
</reference>
<feature type="region of interest" description="Disordered" evidence="6">
    <location>
        <begin position="500"/>
        <end position="542"/>
    </location>
</feature>
<evidence type="ECO:0000259" key="8">
    <source>
        <dbReference type="PROSITE" id="PS50004"/>
    </source>
</evidence>
<feature type="compositionally biased region" description="Basic and acidic residues" evidence="6">
    <location>
        <begin position="526"/>
        <end position="542"/>
    </location>
</feature>